<name>A0A5C8ZZD5_9GAMM</name>
<dbReference type="AlphaFoldDB" id="A0A5C8ZZD5"/>
<reference evidence="2 3" key="1">
    <citation type="submission" date="2019-08" db="EMBL/GenBank/DDBJ databases">
        <title>Parahaliea maris sp. nov., isolated from the surface seawater.</title>
        <authorList>
            <person name="Liu Y."/>
        </authorList>
    </citation>
    <scope>NUCLEOTIDE SEQUENCE [LARGE SCALE GENOMIC DNA]</scope>
    <source>
        <strain evidence="2 3">HSLHS9</strain>
    </source>
</reference>
<feature type="signal peptide" evidence="1">
    <location>
        <begin position="1"/>
        <end position="21"/>
    </location>
</feature>
<dbReference type="Proteomes" id="UP000321039">
    <property type="component" value="Unassembled WGS sequence"/>
</dbReference>
<dbReference type="PROSITE" id="PS51257">
    <property type="entry name" value="PROKAR_LIPOPROTEIN"/>
    <property type="match status" value="1"/>
</dbReference>
<evidence type="ECO:0000313" key="3">
    <source>
        <dbReference type="Proteomes" id="UP000321039"/>
    </source>
</evidence>
<comment type="caution">
    <text evidence="2">The sequence shown here is derived from an EMBL/GenBank/DDBJ whole genome shotgun (WGS) entry which is preliminary data.</text>
</comment>
<gene>
    <name evidence="2" type="ORF">FV139_09485</name>
</gene>
<dbReference type="RefSeq" id="WP_148068198.1">
    <property type="nucleotide sequence ID" value="NZ_VRZA01000003.1"/>
</dbReference>
<evidence type="ECO:0000256" key="1">
    <source>
        <dbReference type="SAM" id="SignalP"/>
    </source>
</evidence>
<evidence type="ECO:0000313" key="2">
    <source>
        <dbReference type="EMBL" id="TXS93856.1"/>
    </source>
</evidence>
<evidence type="ECO:0008006" key="4">
    <source>
        <dbReference type="Google" id="ProtNLM"/>
    </source>
</evidence>
<dbReference type="EMBL" id="VRZA01000003">
    <property type="protein sequence ID" value="TXS93856.1"/>
    <property type="molecule type" value="Genomic_DNA"/>
</dbReference>
<organism evidence="2 3">
    <name type="scientific">Parahaliea maris</name>
    <dbReference type="NCBI Taxonomy" id="2716870"/>
    <lineage>
        <taxon>Bacteria</taxon>
        <taxon>Pseudomonadati</taxon>
        <taxon>Pseudomonadota</taxon>
        <taxon>Gammaproteobacteria</taxon>
        <taxon>Cellvibrionales</taxon>
        <taxon>Halieaceae</taxon>
        <taxon>Parahaliea</taxon>
    </lineage>
</organism>
<accession>A0A5C8ZZD5</accession>
<proteinExistence type="predicted"/>
<protein>
    <recommendedName>
        <fullName evidence="4">Lipoprotein</fullName>
    </recommendedName>
</protein>
<sequence>MRIFKASVSALLLGLAITGCGPGDTPAEEPTASAEPPPADCCNCDYAATAIYPGNEEFQCSFAYPAHWEARYIPSENAVDVRAPRCAQRCKGARIMSFSIGPSDNTNAEYREQEWRKRAEIVGENTCGGRDGPIIRAGDTGPGSRSGMLIFHAGNFDGKAYDARVQFSCPNVGEWQKLEQLFLESLDDRHPTGT</sequence>
<keyword evidence="3" id="KW-1185">Reference proteome</keyword>
<feature type="chain" id="PRO_5022842140" description="Lipoprotein" evidence="1">
    <location>
        <begin position="22"/>
        <end position="194"/>
    </location>
</feature>
<keyword evidence="1" id="KW-0732">Signal</keyword>